<dbReference type="Proteomes" id="UP000504603">
    <property type="component" value="Unplaced"/>
</dbReference>
<name>A0A6J1CCL4_MOMCH</name>
<keyword evidence="2" id="KW-1185">Reference proteome</keyword>
<evidence type="ECO:0000259" key="1">
    <source>
        <dbReference type="PROSITE" id="PS50076"/>
    </source>
</evidence>
<evidence type="ECO:0000313" key="3">
    <source>
        <dbReference type="RefSeq" id="XP_022139319.1"/>
    </source>
</evidence>
<dbReference type="PANTHER" id="PTHR45295:SF1">
    <property type="entry name" value="CHAPERONE PROTEIN DNAJ C76, CHLOROPLASTIC"/>
    <property type="match status" value="1"/>
</dbReference>
<dbReference type="SMART" id="SM00271">
    <property type="entry name" value="DnaJ"/>
    <property type="match status" value="1"/>
</dbReference>
<dbReference type="InterPro" id="IPR001623">
    <property type="entry name" value="DnaJ_domain"/>
</dbReference>
<dbReference type="Pfam" id="PF00226">
    <property type="entry name" value="DnaJ"/>
    <property type="match status" value="1"/>
</dbReference>
<dbReference type="Gene3D" id="3.30.70.20">
    <property type="match status" value="1"/>
</dbReference>
<dbReference type="OrthoDB" id="376357at2759"/>
<dbReference type="SUPFAM" id="SSF54862">
    <property type="entry name" value="4Fe-4S ferredoxins"/>
    <property type="match status" value="1"/>
</dbReference>
<dbReference type="Gene3D" id="1.10.287.110">
    <property type="entry name" value="DnaJ domain"/>
    <property type="match status" value="1"/>
</dbReference>
<evidence type="ECO:0000313" key="2">
    <source>
        <dbReference type="Proteomes" id="UP000504603"/>
    </source>
</evidence>
<sequence length="469" mass="51539">MHAPWLPLYTPTVATRHHPIPTNLGFCNSSTSRKLYGNTLSCRASSSITDFDLYDLLGIDNASNPSRIKAAYRALQKQCHPDIAGPAGHDMAIILNDAYSVLSNPNSRSAYDKEQAKMAELRGYTGKPVYSVWLGTENEQRAVFVDEVKCIGCLKCALFAGKTFAVESVYGRARVVAQWADPEHKVMEAIEACPVDCISMVERSDLAALEFLMSKQPRGNVRVGMGNAAGERVSNIFADVKKFQTRFKEAMEKTTKDHFKGTTFESEAQLAAIQTIRSISNWLFWQTATPAGPGPKHSQNLMRIGSKSTPEISKLQAAATARKQAREKLEGRTRTAAKQYIYNNDYWVPTTLALPATTQTLNSTISKPRVETKTNRESKDLGFEVGDGGHISPMRWGIPVSISMIATAVIQLMARDDGASSLKEHIGGSLALELVNSHWMQTTLTGITWYVIGMAVMGTVEMIAGKIRP</sequence>
<dbReference type="SUPFAM" id="SSF46565">
    <property type="entry name" value="Chaperone J-domain"/>
    <property type="match status" value="1"/>
</dbReference>
<dbReference type="RefSeq" id="XP_022139319.1">
    <property type="nucleotide sequence ID" value="XM_022283627.1"/>
</dbReference>
<dbReference type="CDD" id="cd06257">
    <property type="entry name" value="DnaJ"/>
    <property type="match status" value="1"/>
</dbReference>
<dbReference type="KEGG" id="mcha:111010263"/>
<organism evidence="2 3">
    <name type="scientific">Momordica charantia</name>
    <name type="common">Bitter gourd</name>
    <name type="synonym">Balsam pear</name>
    <dbReference type="NCBI Taxonomy" id="3673"/>
    <lineage>
        <taxon>Eukaryota</taxon>
        <taxon>Viridiplantae</taxon>
        <taxon>Streptophyta</taxon>
        <taxon>Embryophyta</taxon>
        <taxon>Tracheophyta</taxon>
        <taxon>Spermatophyta</taxon>
        <taxon>Magnoliopsida</taxon>
        <taxon>eudicotyledons</taxon>
        <taxon>Gunneridae</taxon>
        <taxon>Pentapetalae</taxon>
        <taxon>rosids</taxon>
        <taxon>fabids</taxon>
        <taxon>Cucurbitales</taxon>
        <taxon>Cucurbitaceae</taxon>
        <taxon>Momordiceae</taxon>
        <taxon>Momordica</taxon>
    </lineage>
</organism>
<reference evidence="3" key="1">
    <citation type="submission" date="2025-08" db="UniProtKB">
        <authorList>
            <consortium name="RefSeq"/>
        </authorList>
    </citation>
    <scope>IDENTIFICATION</scope>
    <source>
        <strain evidence="3">OHB3-1</strain>
    </source>
</reference>
<dbReference type="AlphaFoldDB" id="A0A6J1CCL4"/>
<proteinExistence type="predicted"/>
<dbReference type="PROSITE" id="PS50076">
    <property type="entry name" value="DNAJ_2"/>
    <property type="match status" value="1"/>
</dbReference>
<accession>A0A6J1CCL4</accession>
<gene>
    <name evidence="3" type="primary">LOC111010263</name>
</gene>
<dbReference type="GeneID" id="111010263"/>
<dbReference type="Pfam" id="PF13370">
    <property type="entry name" value="Fer4_13"/>
    <property type="match status" value="1"/>
</dbReference>
<feature type="domain" description="J" evidence="1">
    <location>
        <begin position="52"/>
        <end position="115"/>
    </location>
</feature>
<dbReference type="InterPro" id="IPR036869">
    <property type="entry name" value="J_dom_sf"/>
</dbReference>
<dbReference type="PANTHER" id="PTHR45295">
    <property type="entry name" value="CHAPERONE PROTEIN DNAJ C76, CHLOROPLASTIC"/>
    <property type="match status" value="1"/>
</dbReference>
<protein>
    <submittedName>
        <fullName evidence="3">Chaperone protein dnaJ C76, chloroplastic</fullName>
    </submittedName>
</protein>